<feature type="domain" description="RCC1-like" evidence="4">
    <location>
        <begin position="261"/>
        <end position="505"/>
    </location>
</feature>
<feature type="domain" description="SbsA Ig-like" evidence="3">
    <location>
        <begin position="42"/>
        <end position="142"/>
    </location>
</feature>
<dbReference type="Pfam" id="PF13205">
    <property type="entry name" value="Big_5"/>
    <property type="match status" value="1"/>
</dbReference>
<dbReference type="PANTHER" id="PTHR45622:SF58">
    <property type="entry name" value="REGULATOR OF CHROMOSOME CONDENSATION DOMAIN-CONTAINING PROTEIN"/>
    <property type="match status" value="1"/>
</dbReference>
<gene>
    <name evidence="5" type="ORF">SCFA_220003</name>
</gene>
<dbReference type="InterPro" id="IPR058923">
    <property type="entry name" value="RCC1-like_dom"/>
</dbReference>
<dbReference type="InterPro" id="IPR051709">
    <property type="entry name" value="Ub-ligase/GTPase-reg"/>
</dbReference>
<dbReference type="AlphaFoldDB" id="A0A485LZY4"/>
<dbReference type="Pfam" id="PF25390">
    <property type="entry name" value="WD40_RLD"/>
    <property type="match status" value="1"/>
</dbReference>
<dbReference type="Gene3D" id="2.130.10.30">
    <property type="entry name" value="Regulator of chromosome condensation 1/beta-lactamase-inhibitor protein II"/>
    <property type="match status" value="2"/>
</dbReference>
<evidence type="ECO:0000259" key="3">
    <source>
        <dbReference type="Pfam" id="PF13205"/>
    </source>
</evidence>
<evidence type="ECO:0000259" key="4">
    <source>
        <dbReference type="Pfam" id="PF25390"/>
    </source>
</evidence>
<evidence type="ECO:0000256" key="2">
    <source>
        <dbReference type="ARBA" id="ARBA00022737"/>
    </source>
</evidence>
<dbReference type="PROSITE" id="PS00626">
    <property type="entry name" value="RCC1_2"/>
    <property type="match status" value="1"/>
</dbReference>
<organism evidence="5">
    <name type="scientific">anaerobic digester metagenome</name>
    <dbReference type="NCBI Taxonomy" id="1263854"/>
    <lineage>
        <taxon>unclassified sequences</taxon>
        <taxon>metagenomes</taxon>
        <taxon>ecological metagenomes</taxon>
    </lineage>
</organism>
<dbReference type="Pfam" id="PF13540">
    <property type="entry name" value="RCC1_2"/>
    <property type="match status" value="1"/>
</dbReference>
<dbReference type="SUPFAM" id="SSF50985">
    <property type="entry name" value="RCC1/BLIP-II"/>
    <property type="match status" value="2"/>
</dbReference>
<dbReference type="PRINTS" id="PR00633">
    <property type="entry name" value="RCCNDNSATION"/>
</dbReference>
<evidence type="ECO:0000313" key="5">
    <source>
        <dbReference type="EMBL" id="VFU13744.1"/>
    </source>
</evidence>
<keyword evidence="2" id="KW-0677">Repeat</keyword>
<dbReference type="InterPro" id="IPR032812">
    <property type="entry name" value="SbsA_Ig"/>
</dbReference>
<dbReference type="PROSITE" id="PS50012">
    <property type="entry name" value="RCC1_3"/>
    <property type="match status" value="6"/>
</dbReference>
<keyword evidence="1" id="KW-0732">Signal</keyword>
<proteinExistence type="predicted"/>
<name>A0A485LZY4_9ZZZZ</name>
<dbReference type="InterPro" id="IPR009091">
    <property type="entry name" value="RCC1/BLIP-II"/>
</dbReference>
<dbReference type="EMBL" id="CAADRM010000084">
    <property type="protein sequence ID" value="VFU13744.1"/>
    <property type="molecule type" value="Genomic_DNA"/>
</dbReference>
<reference evidence="5" key="1">
    <citation type="submission" date="2019-03" db="EMBL/GenBank/DDBJ databases">
        <authorList>
            <person name="Hao L."/>
        </authorList>
    </citation>
    <scope>NUCLEOTIDE SEQUENCE</scope>
</reference>
<sequence>MRPVRINQYSVFLVIFMVMFAAALPGCSGGSGSGDGSGSGEAALAVTSTIPENGAVDVPTDTTIEIEFNGDIQPGTVNLSTITLLSGSAVIPGEVSCSESRAVYTPEHHLSQGAVYTARVTTGVKGTTGTPLASDYTWEFTTIGQAAPSGQSAWAAVDAGETHVLAIKEDGTLWAWGDNSSGQLGDGTRTSQNVPVQVGRGADWDIVSAGRIASLAIRTNGTLWAWGQGMLGDGLPTRVSVVPVQIGSGDDWLSVDIGPMYNFVMALREHAEIWAWGENKSSLLGDPDTIDNSLVPMRIGDDDDWVMLSAGKDHVTAIKSDGSLWAWGCNIHGQLGDGRGGDPGNDHQVGVPEQIGTGSSWYFVSNGDQYSLAIKTDRTLWAWGHNNYGQLGDGTRTSRNVPVSVDSSAGWKIVSAGWDHSAGIKEDGTLYTWGSNGNGQLGDGTTTFKTSPVQVGIGKRWLDVAAGRYFTLAIEENGTLWAWGINDAGQLGDGTQEERHTPVEVR</sequence>
<evidence type="ECO:0000256" key="1">
    <source>
        <dbReference type="ARBA" id="ARBA00022729"/>
    </source>
</evidence>
<dbReference type="InterPro" id="IPR000408">
    <property type="entry name" value="Reg_chr_condens"/>
</dbReference>
<protein>
    <submittedName>
        <fullName evidence="5">Uncharacterized protein</fullName>
    </submittedName>
</protein>
<accession>A0A485LZY4</accession>
<dbReference type="PANTHER" id="PTHR45622">
    <property type="entry name" value="UBIQUITIN-PROTEIN LIGASE E3A-RELATED"/>
    <property type="match status" value="1"/>
</dbReference>